<protein>
    <submittedName>
        <fullName evidence="2">Abortive infection family protein</fullName>
    </submittedName>
</protein>
<dbReference type="InterPro" id="IPR026001">
    <property type="entry name" value="Abi-like_C"/>
</dbReference>
<accession>A0ABV2T043</accession>
<gene>
    <name evidence="2" type="ORF">ABR189_03465</name>
</gene>
<evidence type="ECO:0000259" key="1">
    <source>
        <dbReference type="Pfam" id="PF14355"/>
    </source>
</evidence>
<proteinExistence type="predicted"/>
<dbReference type="Pfam" id="PF14355">
    <property type="entry name" value="Abi_C"/>
    <property type="match status" value="1"/>
</dbReference>
<feature type="domain" description="Abortive infection protein-like C-terminal" evidence="1">
    <location>
        <begin position="292"/>
        <end position="368"/>
    </location>
</feature>
<dbReference type="Proteomes" id="UP001549749">
    <property type="component" value="Unassembled WGS sequence"/>
</dbReference>
<organism evidence="2 3">
    <name type="scientific">Chitinophaga defluvii</name>
    <dbReference type="NCBI Taxonomy" id="3163343"/>
    <lineage>
        <taxon>Bacteria</taxon>
        <taxon>Pseudomonadati</taxon>
        <taxon>Bacteroidota</taxon>
        <taxon>Chitinophagia</taxon>
        <taxon>Chitinophagales</taxon>
        <taxon>Chitinophagaceae</taxon>
        <taxon>Chitinophaga</taxon>
    </lineage>
</organism>
<evidence type="ECO:0000313" key="3">
    <source>
        <dbReference type="Proteomes" id="UP001549749"/>
    </source>
</evidence>
<reference evidence="2 3" key="1">
    <citation type="submission" date="2024-06" db="EMBL/GenBank/DDBJ databases">
        <title>Chitinophaga defluvii sp. nov., isolated from municipal sewage.</title>
        <authorList>
            <person name="Zhang L."/>
        </authorList>
    </citation>
    <scope>NUCLEOTIDE SEQUENCE [LARGE SCALE GENOMIC DNA]</scope>
    <source>
        <strain evidence="2 3">H8</strain>
    </source>
</reference>
<comment type="caution">
    <text evidence="2">The sequence shown here is derived from an EMBL/GenBank/DDBJ whole genome shotgun (WGS) entry which is preliminary data.</text>
</comment>
<dbReference type="EMBL" id="JBEXAC010000001">
    <property type="protein sequence ID" value="MET6996405.1"/>
    <property type="molecule type" value="Genomic_DNA"/>
</dbReference>
<dbReference type="RefSeq" id="WP_354659047.1">
    <property type="nucleotide sequence ID" value="NZ_JBEXAC010000001.1"/>
</dbReference>
<sequence length="381" mass="43679">MEIIAAIEPLYNDLKELGFPKLLNENEFVRITNKLNLTNEFSEASQGIKKSNDPFDFMNFFNKSEDEVLARFLNKQLTISRDHFFKTITNLLENTIPLLQYIPSIDAVIEDLESIGIQTEYIQRLRSAWQKKDADYKQKTHYFTSLLITRSQNIPVQESHYTKLRQDLLNHSVLSPHVPDYIINSPELQHFWEFIKCQGGYRPRREYLNDTLSALISESDQLSAVLAHDLLQKIKVEINLNYINESWSKSLIRLNADPDGAITSARSLLETVCKHILENLNIEYDENLELNKLYKQTATNLNLSPEQHTEQIFKQILGGCQTVVDGLAGIRNKHGDAHGSNSKKLKPSSRHAELAVNLSGSMCKFLLETFSARNNNLSLKV</sequence>
<name>A0ABV2T043_9BACT</name>
<evidence type="ECO:0000313" key="2">
    <source>
        <dbReference type="EMBL" id="MET6996405.1"/>
    </source>
</evidence>
<keyword evidence="3" id="KW-1185">Reference proteome</keyword>